<gene>
    <name evidence="7" type="ORF">BVG16_10700</name>
</gene>
<dbReference type="InterPro" id="IPR011496">
    <property type="entry name" value="O-GlcNAcase_cat"/>
</dbReference>
<dbReference type="GO" id="GO:1901135">
    <property type="term" value="P:carbohydrate derivative metabolic process"/>
    <property type="evidence" value="ECO:0007669"/>
    <property type="project" value="UniProtKB-ARBA"/>
</dbReference>
<dbReference type="EMBL" id="MSZX01000004">
    <property type="protein sequence ID" value="OPA78346.1"/>
    <property type="molecule type" value="Genomic_DNA"/>
</dbReference>
<dbReference type="Gene3D" id="2.60.120.260">
    <property type="entry name" value="Galactose-binding domain-like"/>
    <property type="match status" value="1"/>
</dbReference>
<feature type="signal peptide" evidence="4">
    <location>
        <begin position="1"/>
        <end position="29"/>
    </location>
</feature>
<dbReference type="RefSeq" id="WP_158081665.1">
    <property type="nucleotide sequence ID" value="NZ_MSZX01000004.1"/>
</dbReference>
<dbReference type="Pfam" id="PF07555">
    <property type="entry name" value="NAGidase"/>
    <property type="match status" value="1"/>
</dbReference>
<feature type="domain" description="GH84" evidence="6">
    <location>
        <begin position="196"/>
        <end position="476"/>
    </location>
</feature>
<dbReference type="Gene3D" id="3.30.379.10">
    <property type="entry name" value="Chitobiase/beta-hexosaminidase domain 2-like"/>
    <property type="match status" value="1"/>
</dbReference>
<dbReference type="Gene3D" id="3.20.20.80">
    <property type="entry name" value="Glycosidases"/>
    <property type="match status" value="1"/>
</dbReference>
<dbReference type="Proteomes" id="UP000190188">
    <property type="component" value="Unassembled WGS sequence"/>
</dbReference>
<dbReference type="InterPro" id="IPR051822">
    <property type="entry name" value="Glycosyl_Hydrolase_84"/>
</dbReference>
<dbReference type="Pfam" id="PF02838">
    <property type="entry name" value="Glyco_hydro_20b"/>
    <property type="match status" value="1"/>
</dbReference>
<dbReference type="Pfam" id="PF21774">
    <property type="entry name" value="NagJ_C"/>
    <property type="match status" value="1"/>
</dbReference>
<comment type="similarity">
    <text evidence="3">Belongs to the glycosyl hydrolase 84 family.</text>
</comment>
<dbReference type="SUPFAM" id="SSF140657">
    <property type="entry name" value="Hyaluronidase post-catalytic domain-like"/>
    <property type="match status" value="1"/>
</dbReference>
<organism evidence="7 8">
    <name type="scientific">Paenibacillus selenitireducens</name>
    <dbReference type="NCBI Taxonomy" id="1324314"/>
    <lineage>
        <taxon>Bacteria</taxon>
        <taxon>Bacillati</taxon>
        <taxon>Bacillota</taxon>
        <taxon>Bacilli</taxon>
        <taxon>Bacillales</taxon>
        <taxon>Paenibacillaceae</taxon>
        <taxon>Paenibacillus</taxon>
    </lineage>
</organism>
<dbReference type="OrthoDB" id="9760892at2"/>
<dbReference type="Pfam" id="PF00754">
    <property type="entry name" value="F5_F8_type_C"/>
    <property type="match status" value="1"/>
</dbReference>
<keyword evidence="1 3" id="KW-0378">Hydrolase</keyword>
<evidence type="ECO:0000256" key="1">
    <source>
        <dbReference type="ARBA" id="ARBA00022801"/>
    </source>
</evidence>
<evidence type="ECO:0000259" key="6">
    <source>
        <dbReference type="PROSITE" id="PS52009"/>
    </source>
</evidence>
<dbReference type="GO" id="GO:0005975">
    <property type="term" value="P:carbohydrate metabolic process"/>
    <property type="evidence" value="ECO:0007669"/>
    <property type="project" value="UniProtKB-ARBA"/>
</dbReference>
<dbReference type="InterPro" id="IPR049019">
    <property type="entry name" value="NagJ-like_helical"/>
</dbReference>
<dbReference type="InterPro" id="IPR029018">
    <property type="entry name" value="Hex-like_dom2"/>
</dbReference>
<dbReference type="AlphaFoldDB" id="A0A1T2XF89"/>
<dbReference type="InterPro" id="IPR017853">
    <property type="entry name" value="GH"/>
</dbReference>
<dbReference type="InterPro" id="IPR008979">
    <property type="entry name" value="Galactose-bd-like_sf"/>
</dbReference>
<reference evidence="7 8" key="1">
    <citation type="submission" date="2017-01" db="EMBL/GenBank/DDBJ databases">
        <title>Genome analysis of Paenibacillus selenitrireducens ES3-24.</title>
        <authorList>
            <person name="Xu D."/>
            <person name="Yao R."/>
            <person name="Zheng S."/>
        </authorList>
    </citation>
    <scope>NUCLEOTIDE SEQUENCE [LARGE SCALE GENOMIC DNA]</scope>
    <source>
        <strain evidence="7 8">ES3-24</strain>
    </source>
</reference>
<dbReference type="SUPFAM" id="SSF49785">
    <property type="entry name" value="Galactose-binding domain-like"/>
    <property type="match status" value="1"/>
</dbReference>
<keyword evidence="2 3" id="KW-0326">Glycosidase</keyword>
<feature type="domain" description="F5/8 type C" evidence="5">
    <location>
        <begin position="638"/>
        <end position="775"/>
    </location>
</feature>
<accession>A0A1T2XF89</accession>
<feature type="active site" description="Proton donor" evidence="3">
    <location>
        <position position="311"/>
    </location>
</feature>
<feature type="chain" id="PRO_5038729022" evidence="4">
    <location>
        <begin position="30"/>
        <end position="818"/>
    </location>
</feature>
<dbReference type="PROSITE" id="PS50022">
    <property type="entry name" value="FA58C_3"/>
    <property type="match status" value="1"/>
</dbReference>
<evidence type="ECO:0000256" key="4">
    <source>
        <dbReference type="SAM" id="SignalP"/>
    </source>
</evidence>
<dbReference type="PANTHER" id="PTHR13170:SF16">
    <property type="entry name" value="PROTEIN O-GLCNACASE"/>
    <property type="match status" value="1"/>
</dbReference>
<keyword evidence="4" id="KW-0732">Signal</keyword>
<comment type="caution">
    <text evidence="7">The sequence shown here is derived from an EMBL/GenBank/DDBJ whole genome shotgun (WGS) entry which is preliminary data.</text>
</comment>
<dbReference type="GO" id="GO:0015929">
    <property type="term" value="F:hexosaminidase activity"/>
    <property type="evidence" value="ECO:0007669"/>
    <property type="project" value="UniProtKB-ARBA"/>
</dbReference>
<protein>
    <submittedName>
        <fullName evidence="7">Uncharacterized protein</fullName>
    </submittedName>
</protein>
<dbReference type="InterPro" id="IPR000421">
    <property type="entry name" value="FA58C"/>
</dbReference>
<dbReference type="InterPro" id="IPR015882">
    <property type="entry name" value="HEX_bac_N"/>
</dbReference>
<dbReference type="SUPFAM" id="SSF55545">
    <property type="entry name" value="beta-N-acetylhexosaminidase-like domain"/>
    <property type="match status" value="1"/>
</dbReference>
<dbReference type="PROSITE" id="PS52009">
    <property type="entry name" value="GH84"/>
    <property type="match status" value="1"/>
</dbReference>
<keyword evidence="8" id="KW-1185">Reference proteome</keyword>
<name>A0A1T2XF89_9BACL</name>
<evidence type="ECO:0000259" key="5">
    <source>
        <dbReference type="PROSITE" id="PS50022"/>
    </source>
</evidence>
<dbReference type="SUPFAM" id="SSF51445">
    <property type="entry name" value="(Trans)glycosidases"/>
    <property type="match status" value="1"/>
</dbReference>
<evidence type="ECO:0000313" key="7">
    <source>
        <dbReference type="EMBL" id="OPA78346.1"/>
    </source>
</evidence>
<dbReference type="Gene3D" id="1.20.58.460">
    <property type="entry name" value="Hyaluronidase post-catalytic domain-like"/>
    <property type="match status" value="1"/>
</dbReference>
<dbReference type="STRING" id="1324314.BVG16_10700"/>
<evidence type="ECO:0000313" key="8">
    <source>
        <dbReference type="Proteomes" id="UP000190188"/>
    </source>
</evidence>
<evidence type="ECO:0000256" key="2">
    <source>
        <dbReference type="ARBA" id="ARBA00023295"/>
    </source>
</evidence>
<proteinExistence type="inferred from homology"/>
<dbReference type="PANTHER" id="PTHR13170">
    <property type="entry name" value="O-GLCNACASE"/>
    <property type="match status" value="1"/>
</dbReference>
<evidence type="ECO:0000256" key="3">
    <source>
        <dbReference type="PROSITE-ProRule" id="PRU01353"/>
    </source>
</evidence>
<sequence>MNFITSVRQRTRWLLTVTLTLALAIPMLASPSSVSASASQTEVPPISPVPQSLQSAGGSIAIPSEVGVVTGATTDEPAIQAVEAILQQAGVQTIKRIQDNEIPTAPLNVWIGGPTENQSSAAALQALGVTGLNDLPQDGYILASGTDAQGKKEIVLAGTTPTGTFYAAQTLRQLLMSESGHKQIPAVTVKDWPKMTWRGSIEGFYGDPWSHQDRLRQLDFYGEQKMNMYIYAPKDDPYHRDQWRDPYPADKVNEIKELVTKAKQNHVELVFAISPGNTVCFSDDVDFQALMKKAQAMWDIGVRSYAIFLDDINKTLRCNADKTKFNSDTNPVAAAQAFLLNRFKTEFIDTHAGAHRLITVPTDYANITTTAYISRFAALVDPSIIVQWTGAAVVPAGISASDADKANAIYKHDLLIWDNFPVNDYARDKLYLGPLYNRDPGLADHGIIGLTSNPMNEAEASKISLFTIADYLWNPQAYNPETSWQLSIQRFGGAAADALQIFAENNYSSPLNAKESLTIQPLIGNFWTAFVGGGNVTNAAMPLTDAFAKLQQAPGILRSQLNNAGFIEETAEYLNKYEWYGKAGKEAVQMLQAQKRNNKQQAAEHRSALLDAKTHIQAITKAKSNQVFEDFFARAIRENDVWLGSDSSVPFPITTMGTYQNNTPDRMLDGNLNTYFWSNNSPAIGDVIGVDLNEIRKVSNIQVLMGKSGSLSDFIHHGVLEISVDGANWTKIANLEEQPEINAAVDQQLARFVRIRVTDTQTFWVIVREFKVTSQRIPKEPTAVLSGDDFVQANQSFTLQRRQPCYTGCICRGYDPDL</sequence>